<dbReference type="Gene3D" id="3.40.630.30">
    <property type="match status" value="1"/>
</dbReference>
<feature type="domain" description="N-acetyltransferase" evidence="1">
    <location>
        <begin position="7"/>
        <end position="167"/>
    </location>
</feature>
<protein>
    <submittedName>
        <fullName evidence="2">Protein N-acetyltransferase, RimJ/RimL family</fullName>
    </submittedName>
</protein>
<evidence type="ECO:0000313" key="2">
    <source>
        <dbReference type="EMBL" id="SOB88127.1"/>
    </source>
</evidence>
<dbReference type="SUPFAM" id="SSF55729">
    <property type="entry name" value="Acyl-CoA N-acyltransferases (Nat)"/>
    <property type="match status" value="1"/>
</dbReference>
<dbReference type="PANTHER" id="PTHR43792">
    <property type="entry name" value="GNAT FAMILY, PUTATIVE (AFU_ORTHOLOGUE AFUA_3G00765)-RELATED-RELATED"/>
    <property type="match status" value="1"/>
</dbReference>
<name>A0A285R6Y7_9SPHN</name>
<dbReference type="PANTHER" id="PTHR43792:SF1">
    <property type="entry name" value="N-ACETYLTRANSFERASE DOMAIN-CONTAINING PROTEIN"/>
    <property type="match status" value="1"/>
</dbReference>
<dbReference type="AlphaFoldDB" id="A0A285R6Y7"/>
<evidence type="ECO:0000259" key="1">
    <source>
        <dbReference type="PROSITE" id="PS51186"/>
    </source>
</evidence>
<sequence>MITTARLRLRNWEERDLALFAAMSADAEVMRHLDGPIDRAASEAVIERLRGHAERDGFTFWAVERREDDLLLGFCGLRRGGHPDTPVSAELEIGWRLARANWGQGYAGEAATATIAWGWANTPDARIAAWTVPANTASWRLMERVGMRHRPTLDFDHPRFPAGHPLRRHLVYTVERPA</sequence>
<dbReference type="EMBL" id="OBMI01000003">
    <property type="protein sequence ID" value="SOB88127.1"/>
    <property type="molecule type" value="Genomic_DNA"/>
</dbReference>
<dbReference type="OrthoDB" id="6293260at2"/>
<proteinExistence type="predicted"/>
<keyword evidence="3" id="KW-1185">Reference proteome</keyword>
<organism evidence="2 3">
    <name type="scientific">Sphingomonas guangdongensis</name>
    <dbReference type="NCBI Taxonomy" id="1141890"/>
    <lineage>
        <taxon>Bacteria</taxon>
        <taxon>Pseudomonadati</taxon>
        <taxon>Pseudomonadota</taxon>
        <taxon>Alphaproteobacteria</taxon>
        <taxon>Sphingomonadales</taxon>
        <taxon>Sphingomonadaceae</taxon>
        <taxon>Sphingomonas</taxon>
    </lineage>
</organism>
<reference evidence="2 3" key="1">
    <citation type="submission" date="2017-07" db="EMBL/GenBank/DDBJ databases">
        <authorList>
            <person name="Sun Z.S."/>
            <person name="Albrecht U."/>
            <person name="Echele G."/>
            <person name="Lee C.C."/>
        </authorList>
    </citation>
    <scope>NUCLEOTIDE SEQUENCE [LARGE SCALE GENOMIC DNA]</scope>
    <source>
        <strain evidence="2 3">CGMCC 1.12672</strain>
    </source>
</reference>
<dbReference type="PROSITE" id="PS51186">
    <property type="entry name" value="GNAT"/>
    <property type="match status" value="1"/>
</dbReference>
<keyword evidence="2" id="KW-0808">Transferase</keyword>
<dbReference type="InterPro" id="IPR051531">
    <property type="entry name" value="N-acetyltransferase"/>
</dbReference>
<dbReference type="InterPro" id="IPR000182">
    <property type="entry name" value="GNAT_dom"/>
</dbReference>
<gene>
    <name evidence="2" type="ORF">SAMN06297144_3268</name>
</gene>
<dbReference type="GO" id="GO:0016747">
    <property type="term" value="F:acyltransferase activity, transferring groups other than amino-acyl groups"/>
    <property type="evidence" value="ECO:0007669"/>
    <property type="project" value="InterPro"/>
</dbReference>
<dbReference type="Pfam" id="PF13302">
    <property type="entry name" value="Acetyltransf_3"/>
    <property type="match status" value="1"/>
</dbReference>
<evidence type="ECO:0000313" key="3">
    <source>
        <dbReference type="Proteomes" id="UP000219494"/>
    </source>
</evidence>
<accession>A0A285R6Y7</accession>
<dbReference type="RefSeq" id="WP_097064927.1">
    <property type="nucleotide sequence ID" value="NZ_OBMI01000003.1"/>
</dbReference>
<dbReference type="InterPro" id="IPR016181">
    <property type="entry name" value="Acyl_CoA_acyltransferase"/>
</dbReference>
<dbReference type="Proteomes" id="UP000219494">
    <property type="component" value="Unassembled WGS sequence"/>
</dbReference>